<evidence type="ECO:0000313" key="2">
    <source>
        <dbReference type="EMBL" id="MFD1310803.1"/>
    </source>
</evidence>
<accession>A0ABW3XNT0</accession>
<proteinExistence type="predicted"/>
<protein>
    <submittedName>
        <fullName evidence="2">Uncharacterized protein</fullName>
    </submittedName>
</protein>
<keyword evidence="3" id="KW-1185">Reference proteome</keyword>
<feature type="compositionally biased region" description="Gly residues" evidence="1">
    <location>
        <begin position="50"/>
        <end position="62"/>
    </location>
</feature>
<feature type="region of interest" description="Disordered" evidence="1">
    <location>
        <begin position="1"/>
        <end position="62"/>
    </location>
</feature>
<gene>
    <name evidence="2" type="ORF">ACFQ5X_33845</name>
</gene>
<reference evidence="3" key="1">
    <citation type="journal article" date="2019" name="Int. J. Syst. Evol. Microbiol.">
        <title>The Global Catalogue of Microorganisms (GCM) 10K type strain sequencing project: providing services to taxonomists for standard genome sequencing and annotation.</title>
        <authorList>
            <consortium name="The Broad Institute Genomics Platform"/>
            <consortium name="The Broad Institute Genome Sequencing Center for Infectious Disease"/>
            <person name="Wu L."/>
            <person name="Ma J."/>
        </authorList>
    </citation>
    <scope>NUCLEOTIDE SEQUENCE [LARGE SCALE GENOMIC DNA]</scope>
    <source>
        <strain evidence="3">CGMCC 4.7020</strain>
    </source>
</reference>
<dbReference type="RefSeq" id="WP_381235869.1">
    <property type="nucleotide sequence ID" value="NZ_JBHSKH010000026.1"/>
</dbReference>
<dbReference type="Proteomes" id="UP001597058">
    <property type="component" value="Unassembled WGS sequence"/>
</dbReference>
<comment type="caution">
    <text evidence="2">The sequence shown here is derived from an EMBL/GenBank/DDBJ whole genome shotgun (WGS) entry which is preliminary data.</text>
</comment>
<evidence type="ECO:0000256" key="1">
    <source>
        <dbReference type="SAM" id="MobiDB-lite"/>
    </source>
</evidence>
<name>A0ABW3XNT0_9ACTN</name>
<sequence length="62" mass="6041">MALGASGSLGSPQGRPSRMGCRHEGNPACPRPSTTVPAPRPTVAVDGDGDGNGNGNGNGAVR</sequence>
<dbReference type="EMBL" id="JBHTMM010000061">
    <property type="protein sequence ID" value="MFD1310803.1"/>
    <property type="molecule type" value="Genomic_DNA"/>
</dbReference>
<organism evidence="2 3">
    <name type="scientific">Streptomyces kaempferi</name>
    <dbReference type="NCBI Taxonomy" id="333725"/>
    <lineage>
        <taxon>Bacteria</taxon>
        <taxon>Bacillati</taxon>
        <taxon>Actinomycetota</taxon>
        <taxon>Actinomycetes</taxon>
        <taxon>Kitasatosporales</taxon>
        <taxon>Streptomycetaceae</taxon>
        <taxon>Streptomyces</taxon>
    </lineage>
</organism>
<evidence type="ECO:0000313" key="3">
    <source>
        <dbReference type="Proteomes" id="UP001597058"/>
    </source>
</evidence>